<organism evidence="1">
    <name type="scientific">Arion vulgaris</name>
    <dbReference type="NCBI Taxonomy" id="1028688"/>
    <lineage>
        <taxon>Eukaryota</taxon>
        <taxon>Metazoa</taxon>
        <taxon>Spiralia</taxon>
        <taxon>Lophotrochozoa</taxon>
        <taxon>Mollusca</taxon>
        <taxon>Gastropoda</taxon>
        <taxon>Heterobranchia</taxon>
        <taxon>Euthyneura</taxon>
        <taxon>Panpulmonata</taxon>
        <taxon>Eupulmonata</taxon>
        <taxon>Stylommatophora</taxon>
        <taxon>Helicina</taxon>
        <taxon>Arionoidea</taxon>
        <taxon>Arionidae</taxon>
        <taxon>Arion</taxon>
    </lineage>
</organism>
<evidence type="ECO:0000313" key="1">
    <source>
        <dbReference type="EMBL" id="CEK93625.1"/>
    </source>
</evidence>
<name>A0A0B7BN96_9EUPU</name>
<dbReference type="EMBL" id="HACG01046760">
    <property type="protein sequence ID" value="CEK93625.1"/>
    <property type="molecule type" value="Transcribed_RNA"/>
</dbReference>
<gene>
    <name evidence="1" type="primary">ORF196348</name>
</gene>
<proteinExistence type="predicted"/>
<protein>
    <submittedName>
        <fullName evidence="1">Uncharacterized protein</fullName>
    </submittedName>
</protein>
<reference evidence="1" key="1">
    <citation type="submission" date="2014-12" db="EMBL/GenBank/DDBJ databases">
        <title>Insight into the proteome of Arion vulgaris.</title>
        <authorList>
            <person name="Aradska J."/>
            <person name="Bulat T."/>
            <person name="Smidak R."/>
            <person name="Sarate P."/>
            <person name="Gangsoo J."/>
            <person name="Sialana F."/>
            <person name="Bilban M."/>
            <person name="Lubec G."/>
        </authorList>
    </citation>
    <scope>NUCLEOTIDE SEQUENCE</scope>
    <source>
        <tissue evidence="1">Skin</tissue>
    </source>
</reference>
<dbReference type="AlphaFoldDB" id="A0A0B7BN96"/>
<accession>A0A0B7BN96</accession>
<sequence length="49" mass="5759">MTTEIHICTARIMTALTSAASSIVKRLYQHILTVMLLVRERETERERER</sequence>